<dbReference type="AlphaFoldDB" id="A0A1I2EN42"/>
<keyword evidence="2" id="KW-1185">Reference proteome</keyword>
<protein>
    <recommendedName>
        <fullName evidence="3">Tetratricopeptide repeat-containing protein</fullName>
    </recommendedName>
</protein>
<sequence length="133" mass="14667">MAESATGSQRPGLQFVCRCLLALGRREEARAKLEAVEPEHRGEDLLFALGALDRLQARFERAIGREYPDAGDFYKLARVLAHRGEAARADATLLQALQRGFPIAEVVADADALPLRATEAYRRWTAPDPPVDP</sequence>
<accession>A0A1I2EN42</accession>
<organism evidence="1 2">
    <name type="scientific">Nannocystis exedens</name>
    <dbReference type="NCBI Taxonomy" id="54"/>
    <lineage>
        <taxon>Bacteria</taxon>
        <taxon>Pseudomonadati</taxon>
        <taxon>Myxococcota</taxon>
        <taxon>Polyangia</taxon>
        <taxon>Nannocystales</taxon>
        <taxon>Nannocystaceae</taxon>
        <taxon>Nannocystis</taxon>
    </lineage>
</organism>
<evidence type="ECO:0008006" key="3">
    <source>
        <dbReference type="Google" id="ProtNLM"/>
    </source>
</evidence>
<dbReference type="Proteomes" id="UP000199400">
    <property type="component" value="Unassembled WGS sequence"/>
</dbReference>
<evidence type="ECO:0000313" key="1">
    <source>
        <dbReference type="EMBL" id="SFE94123.1"/>
    </source>
</evidence>
<name>A0A1I2EN42_9BACT</name>
<evidence type="ECO:0000313" key="2">
    <source>
        <dbReference type="Proteomes" id="UP000199400"/>
    </source>
</evidence>
<reference evidence="2" key="1">
    <citation type="submission" date="2016-10" db="EMBL/GenBank/DDBJ databases">
        <authorList>
            <person name="Varghese N."/>
            <person name="Submissions S."/>
        </authorList>
    </citation>
    <scope>NUCLEOTIDE SEQUENCE [LARGE SCALE GENOMIC DNA]</scope>
    <source>
        <strain evidence="2">ATCC 25963</strain>
    </source>
</reference>
<gene>
    <name evidence="1" type="ORF">SAMN02745121_06152</name>
</gene>
<proteinExistence type="predicted"/>
<dbReference type="EMBL" id="FOMX01000023">
    <property type="protein sequence ID" value="SFE94123.1"/>
    <property type="molecule type" value="Genomic_DNA"/>
</dbReference>